<accession>A0A174PTH6</accession>
<dbReference type="EMBL" id="QSAV01000033">
    <property type="protein sequence ID" value="RGW77835.1"/>
    <property type="molecule type" value="Genomic_DNA"/>
</dbReference>
<evidence type="ECO:0000313" key="10">
    <source>
        <dbReference type="EMBL" id="RHH83636.1"/>
    </source>
</evidence>
<protein>
    <submittedName>
        <fullName evidence="5">Pyruvate ferredoxin oxidoreductase</fullName>
    </submittedName>
</protein>
<gene>
    <name evidence="10" type="ORF">DW192_05320</name>
    <name evidence="9" type="ORF">DWV53_10425</name>
    <name evidence="8" type="ORF">F7D42_07825</name>
    <name evidence="7" type="ORF">F7D62_04660</name>
    <name evidence="6" type="ORF">F7D74_05160</name>
    <name evidence="5" type="ORF">F7D97_01200</name>
    <name evidence="4" type="ORF">ONT01_11250</name>
    <name evidence="2" type="ORF">ONT05_15390</name>
    <name evidence="3" type="ORF">ONT19_12760</name>
</gene>
<reference evidence="13 14" key="2">
    <citation type="submission" date="2019-09" db="EMBL/GenBank/DDBJ databases">
        <title>Distinct polysaccharide growth profiles of human intestinal Prevotella copri isolates.</title>
        <authorList>
            <person name="Fehlner-Peach H."/>
            <person name="Magnabosco C."/>
            <person name="Raghavan V."/>
            <person name="Scher J.U."/>
            <person name="Tett A."/>
            <person name="Cox L.M."/>
            <person name="Gottsegen C."/>
            <person name="Watters A."/>
            <person name="Wiltshire- Gordon J.D."/>
            <person name="Segata N."/>
            <person name="Bonneau R."/>
            <person name="Littman D.R."/>
        </authorList>
    </citation>
    <scope>NUCLEOTIDE SEQUENCE [LARGE SCALE GENOMIC DNA]</scope>
    <source>
        <strain evidence="8 13">BVe41219</strain>
        <strain evidence="6">IAA108</strain>
        <strain evidence="16">iAA108</strain>
        <strain evidence="14">iAK279</strain>
        <strain evidence="7">IAK279</strain>
        <strain evidence="15">iK21513</strain>
        <strain evidence="5">IK21513</strain>
    </source>
</reference>
<evidence type="ECO:0000313" key="14">
    <source>
        <dbReference type="Proteomes" id="UP000390763"/>
    </source>
</evidence>
<feature type="region of interest" description="Disordered" evidence="1">
    <location>
        <begin position="147"/>
        <end position="166"/>
    </location>
</feature>
<dbReference type="EMBL" id="JAPDUS010000048">
    <property type="protein sequence ID" value="MCW4094902.1"/>
    <property type="molecule type" value="Genomic_DNA"/>
</dbReference>
<evidence type="ECO:0000313" key="8">
    <source>
        <dbReference type="EMBL" id="MQO55617.1"/>
    </source>
</evidence>
<dbReference type="Proteomes" id="UP000406735">
    <property type="component" value="Unassembled WGS sequence"/>
</dbReference>
<evidence type="ECO:0000313" key="9">
    <source>
        <dbReference type="EMBL" id="RGW77835.1"/>
    </source>
</evidence>
<sequence length="166" mass="18488">MDYKYINQLLDRYWKGETSLEEEEILRAFFSQDELPAELKPYQALFSYEMGEAKQEALGDDFDQKMMAMIEDEYTKKPNKAKVISLTERLKPLFKAAAVVAIILTLGNAAQVPFQSNDIDSVENVGYIKSGKGVSVAMGDSASVDSMQRTGIDQVSTPTTSPTLLK</sequence>
<evidence type="ECO:0000313" key="4">
    <source>
        <dbReference type="EMBL" id="MCW4138334.1"/>
    </source>
</evidence>
<dbReference type="EMBL" id="VZCC01000025">
    <property type="protein sequence ID" value="MQN83384.1"/>
    <property type="molecule type" value="Genomic_DNA"/>
</dbReference>
<evidence type="ECO:0000313" key="15">
    <source>
        <dbReference type="Proteomes" id="UP000406735"/>
    </source>
</evidence>
<evidence type="ECO:0000313" key="16">
    <source>
        <dbReference type="Proteomes" id="UP000421408"/>
    </source>
</evidence>
<dbReference type="AlphaFoldDB" id="A0A174PTH6"/>
<dbReference type="RefSeq" id="WP_118153548.1">
    <property type="nucleotide sequence ID" value="NZ_CP156891.1"/>
</dbReference>
<evidence type="ECO:0000313" key="7">
    <source>
        <dbReference type="EMBL" id="MQO03411.1"/>
    </source>
</evidence>
<organism evidence="5 15">
    <name type="scientific">Segatella copri</name>
    <dbReference type="NCBI Taxonomy" id="165179"/>
    <lineage>
        <taxon>Bacteria</taxon>
        <taxon>Pseudomonadati</taxon>
        <taxon>Bacteroidota</taxon>
        <taxon>Bacteroidia</taxon>
        <taxon>Bacteroidales</taxon>
        <taxon>Prevotellaceae</taxon>
        <taxon>Segatella</taxon>
    </lineage>
</organism>
<evidence type="ECO:0000256" key="1">
    <source>
        <dbReference type="SAM" id="MobiDB-lite"/>
    </source>
</evidence>
<comment type="caution">
    <text evidence="5">The sequence shown here is derived from an EMBL/GenBank/DDBJ whole genome shotgun (WGS) entry which is preliminary data.</text>
</comment>
<reference evidence="2" key="3">
    <citation type="submission" date="2022-11" db="EMBL/GenBank/DDBJ databases">
        <title>Genomic repertoires linked with pathogenic potency of arthritogenic Prevotella copri isolated from the gut of rheumatoid arthritis patients.</title>
        <authorList>
            <person name="Nii T."/>
            <person name="Maeda Y."/>
            <person name="Motooka D."/>
            <person name="Naito M."/>
            <person name="Matsumoto Y."/>
            <person name="Ogawa T."/>
            <person name="Oguro-Igashira E."/>
            <person name="Kishikawa T."/>
            <person name="Yamashita M."/>
            <person name="Koizumi S."/>
            <person name="Kurakawa T."/>
            <person name="Okumura R."/>
            <person name="Kayama H."/>
            <person name="Murakami M."/>
            <person name="Sakaguchi T."/>
            <person name="Das B."/>
            <person name="Nakamura S."/>
            <person name="Okada Y."/>
            <person name="Kumanogoh A."/>
            <person name="Takeda K."/>
        </authorList>
    </citation>
    <scope>NUCLEOTIDE SEQUENCE</scope>
    <source>
        <strain evidence="3">H019-1</strain>
        <strain evidence="4">H105_2-2</strain>
        <strain evidence="2">N016-13</strain>
    </source>
</reference>
<dbReference type="EMBL" id="QRKB01000009">
    <property type="protein sequence ID" value="RHH83636.1"/>
    <property type="molecule type" value="Genomic_DNA"/>
</dbReference>
<evidence type="ECO:0000313" key="11">
    <source>
        <dbReference type="Proteomes" id="UP000284548"/>
    </source>
</evidence>
<dbReference type="Proteomes" id="UP000285776">
    <property type="component" value="Unassembled WGS sequence"/>
</dbReference>
<dbReference type="EMBL" id="VZCY01000010">
    <property type="protein sequence ID" value="MQN08574.1"/>
    <property type="molecule type" value="Genomic_DNA"/>
</dbReference>
<name>A0A174PTH6_9BACT</name>
<dbReference type="eggNOG" id="COG1413">
    <property type="taxonomic scope" value="Bacteria"/>
</dbReference>
<dbReference type="EMBL" id="JAPDVG010000001">
    <property type="protein sequence ID" value="MCW4132436.1"/>
    <property type="molecule type" value="Genomic_DNA"/>
</dbReference>
<dbReference type="Proteomes" id="UP001209074">
    <property type="component" value="Unassembled WGS sequence"/>
</dbReference>
<evidence type="ECO:0000313" key="2">
    <source>
        <dbReference type="EMBL" id="MCW4094902.1"/>
    </source>
</evidence>
<dbReference type="EMBL" id="JAPDVD010000001">
    <property type="protein sequence ID" value="MCW4138334.1"/>
    <property type="molecule type" value="Genomic_DNA"/>
</dbReference>
<reference evidence="11 12" key="1">
    <citation type="submission" date="2018-08" db="EMBL/GenBank/DDBJ databases">
        <title>A genome reference for cultivated species of the human gut microbiota.</title>
        <authorList>
            <person name="Zou Y."/>
            <person name="Xue W."/>
            <person name="Luo G."/>
        </authorList>
    </citation>
    <scope>NUCLEOTIDE SEQUENCE [LARGE SCALE GENOMIC DNA]</scope>
    <source>
        <strain evidence="9 12">AF10-17</strain>
        <strain evidence="10 11">AM16-54</strain>
    </source>
</reference>
<proteinExistence type="predicted"/>
<evidence type="ECO:0000313" key="12">
    <source>
        <dbReference type="Proteomes" id="UP000285776"/>
    </source>
</evidence>
<dbReference type="Proteomes" id="UP000390763">
    <property type="component" value="Unassembled WGS sequence"/>
</dbReference>
<evidence type="ECO:0000313" key="13">
    <source>
        <dbReference type="Proteomes" id="UP000358159"/>
    </source>
</evidence>
<dbReference type="Proteomes" id="UP000358159">
    <property type="component" value="Unassembled WGS sequence"/>
</dbReference>
<evidence type="ECO:0000313" key="5">
    <source>
        <dbReference type="EMBL" id="MQN08574.1"/>
    </source>
</evidence>
<dbReference type="Proteomes" id="UP001208620">
    <property type="component" value="Unassembled WGS sequence"/>
</dbReference>
<keyword evidence="5" id="KW-0670">Pyruvate</keyword>
<evidence type="ECO:0000313" key="6">
    <source>
        <dbReference type="EMBL" id="MQN83384.1"/>
    </source>
</evidence>
<dbReference type="Proteomes" id="UP001209417">
    <property type="component" value="Unassembled WGS sequence"/>
</dbReference>
<dbReference type="EMBL" id="VZBT01000041">
    <property type="protein sequence ID" value="MQO03411.1"/>
    <property type="molecule type" value="Genomic_DNA"/>
</dbReference>
<dbReference type="EMBL" id="VZAZ01000036">
    <property type="protein sequence ID" value="MQO55617.1"/>
    <property type="molecule type" value="Genomic_DNA"/>
</dbReference>
<evidence type="ECO:0000313" key="3">
    <source>
        <dbReference type="EMBL" id="MCW4132436.1"/>
    </source>
</evidence>
<dbReference type="Proteomes" id="UP000421408">
    <property type="component" value="Unassembled WGS sequence"/>
</dbReference>
<dbReference type="Proteomes" id="UP000284548">
    <property type="component" value="Unassembled WGS sequence"/>
</dbReference>